<protein>
    <submittedName>
        <fullName evidence="3">Uncharacterized protein</fullName>
    </submittedName>
</protein>
<evidence type="ECO:0000313" key="3">
    <source>
        <dbReference type="EMBL" id="KAJ7699033.1"/>
    </source>
</evidence>
<feature type="compositionally biased region" description="Basic and acidic residues" evidence="1">
    <location>
        <begin position="342"/>
        <end position="355"/>
    </location>
</feature>
<feature type="transmembrane region" description="Helical" evidence="2">
    <location>
        <begin position="192"/>
        <end position="214"/>
    </location>
</feature>
<feature type="transmembrane region" description="Helical" evidence="2">
    <location>
        <begin position="148"/>
        <end position="172"/>
    </location>
</feature>
<comment type="caution">
    <text evidence="3">The sequence shown here is derived from an EMBL/GenBank/DDBJ whole genome shotgun (WGS) entry which is preliminary data.</text>
</comment>
<dbReference type="Proteomes" id="UP001221757">
    <property type="component" value="Unassembled WGS sequence"/>
</dbReference>
<evidence type="ECO:0000256" key="2">
    <source>
        <dbReference type="SAM" id="Phobius"/>
    </source>
</evidence>
<accession>A0AAD7DT05</accession>
<name>A0AAD7DT05_MYCRO</name>
<feature type="transmembrane region" description="Helical" evidence="2">
    <location>
        <begin position="234"/>
        <end position="259"/>
    </location>
</feature>
<reference evidence="3" key="1">
    <citation type="submission" date="2023-03" db="EMBL/GenBank/DDBJ databases">
        <title>Massive genome expansion in bonnet fungi (Mycena s.s.) driven by repeated elements and novel gene families across ecological guilds.</title>
        <authorList>
            <consortium name="Lawrence Berkeley National Laboratory"/>
            <person name="Harder C.B."/>
            <person name="Miyauchi S."/>
            <person name="Viragh M."/>
            <person name="Kuo A."/>
            <person name="Thoen E."/>
            <person name="Andreopoulos B."/>
            <person name="Lu D."/>
            <person name="Skrede I."/>
            <person name="Drula E."/>
            <person name="Henrissat B."/>
            <person name="Morin E."/>
            <person name="Kohler A."/>
            <person name="Barry K."/>
            <person name="LaButti K."/>
            <person name="Morin E."/>
            <person name="Salamov A."/>
            <person name="Lipzen A."/>
            <person name="Mereny Z."/>
            <person name="Hegedus B."/>
            <person name="Baldrian P."/>
            <person name="Stursova M."/>
            <person name="Weitz H."/>
            <person name="Taylor A."/>
            <person name="Grigoriev I.V."/>
            <person name="Nagy L.G."/>
            <person name="Martin F."/>
            <person name="Kauserud H."/>
        </authorList>
    </citation>
    <scope>NUCLEOTIDE SEQUENCE</scope>
    <source>
        <strain evidence="3">CBHHK067</strain>
    </source>
</reference>
<feature type="transmembrane region" description="Helical" evidence="2">
    <location>
        <begin position="65"/>
        <end position="84"/>
    </location>
</feature>
<evidence type="ECO:0000313" key="4">
    <source>
        <dbReference type="Proteomes" id="UP001221757"/>
    </source>
</evidence>
<keyword evidence="2" id="KW-0812">Transmembrane</keyword>
<feature type="transmembrane region" description="Helical" evidence="2">
    <location>
        <begin position="104"/>
        <end position="127"/>
    </location>
</feature>
<feature type="transmembrane region" description="Helical" evidence="2">
    <location>
        <begin position="265"/>
        <end position="286"/>
    </location>
</feature>
<feature type="region of interest" description="Disordered" evidence="1">
    <location>
        <begin position="328"/>
        <end position="355"/>
    </location>
</feature>
<organism evidence="3 4">
    <name type="scientific">Mycena rosella</name>
    <name type="common">Pink bonnet</name>
    <name type="synonym">Agaricus rosellus</name>
    <dbReference type="NCBI Taxonomy" id="1033263"/>
    <lineage>
        <taxon>Eukaryota</taxon>
        <taxon>Fungi</taxon>
        <taxon>Dikarya</taxon>
        <taxon>Basidiomycota</taxon>
        <taxon>Agaricomycotina</taxon>
        <taxon>Agaricomycetes</taxon>
        <taxon>Agaricomycetidae</taxon>
        <taxon>Agaricales</taxon>
        <taxon>Marasmiineae</taxon>
        <taxon>Mycenaceae</taxon>
        <taxon>Mycena</taxon>
    </lineage>
</organism>
<sequence>MSYTYDPSQYYGPTNEDAKTIEYERNFMAGDVVVGTGYGIQLLLYTNCALFLWKRRRHSWLPSVLLVYMTTMLLIESLFIAVQARTVQMIYIDNRNFPGGPWQFFLLTQFAAVNVIFDVTLFVLTFLSDLLVLWRCWVIWAASGQTKLAWSVIIPPIIILVASCVMGTMWTIESTKPGLSFCSTLPWKYGTSYYALSLSANIILTLLIIGRLIAYRRTLLQSLPVDLAKHYISLVTVIVESAALYSIFAILFLATYAVGNPTAQIWLGVASSCQQIANLLIIYRLVEGSAWQKDTLMSTKPIHFRSGQHQGAVSTNFGVGRPSFHIGAPPVSVSDGSSDPESAVKTEEHKHSEVV</sequence>
<gene>
    <name evidence="3" type="ORF">B0H17DRAFT_1196616</name>
</gene>
<keyword evidence="4" id="KW-1185">Reference proteome</keyword>
<dbReference type="EMBL" id="JARKIE010000024">
    <property type="protein sequence ID" value="KAJ7699033.1"/>
    <property type="molecule type" value="Genomic_DNA"/>
</dbReference>
<feature type="compositionally biased region" description="Low complexity" evidence="1">
    <location>
        <begin position="328"/>
        <end position="341"/>
    </location>
</feature>
<keyword evidence="2" id="KW-1133">Transmembrane helix</keyword>
<evidence type="ECO:0000256" key="1">
    <source>
        <dbReference type="SAM" id="MobiDB-lite"/>
    </source>
</evidence>
<keyword evidence="2" id="KW-0472">Membrane</keyword>
<proteinExistence type="predicted"/>
<feature type="transmembrane region" description="Helical" evidence="2">
    <location>
        <begin position="32"/>
        <end position="53"/>
    </location>
</feature>
<dbReference type="AlphaFoldDB" id="A0AAD7DT05"/>